<feature type="domain" description="Acyl-CoA dehydrogenase C-terminal" evidence="2">
    <location>
        <begin position="268"/>
        <end position="351"/>
    </location>
</feature>
<dbReference type="GO" id="GO:0005737">
    <property type="term" value="C:cytoplasm"/>
    <property type="evidence" value="ECO:0007669"/>
    <property type="project" value="TreeGrafter"/>
</dbReference>
<dbReference type="Gene3D" id="1.20.140.10">
    <property type="entry name" value="Butyryl-CoA Dehydrogenase, subunit A, domain 3"/>
    <property type="match status" value="1"/>
</dbReference>
<dbReference type="GO" id="GO:0050660">
    <property type="term" value="F:flavin adenine dinucleotide binding"/>
    <property type="evidence" value="ECO:0007669"/>
    <property type="project" value="InterPro"/>
</dbReference>
<evidence type="ECO:0000256" key="1">
    <source>
        <dbReference type="ARBA" id="ARBA00023002"/>
    </source>
</evidence>
<gene>
    <name evidence="3" type="ORF">SAMN05216466_12085</name>
</gene>
<dbReference type="GO" id="GO:0003995">
    <property type="term" value="F:acyl-CoA dehydrogenase activity"/>
    <property type="evidence" value="ECO:0007669"/>
    <property type="project" value="TreeGrafter"/>
</dbReference>
<dbReference type="InterPro" id="IPR037069">
    <property type="entry name" value="AcylCoA_DH/ox_N_sf"/>
</dbReference>
<organism evidence="3 4">
    <name type="scientific">Paraburkholderia phenazinium</name>
    <dbReference type="NCBI Taxonomy" id="60549"/>
    <lineage>
        <taxon>Bacteria</taxon>
        <taxon>Pseudomonadati</taxon>
        <taxon>Pseudomonadota</taxon>
        <taxon>Betaproteobacteria</taxon>
        <taxon>Burkholderiales</taxon>
        <taxon>Burkholderiaceae</taxon>
        <taxon>Paraburkholderia</taxon>
    </lineage>
</organism>
<dbReference type="GO" id="GO:0033539">
    <property type="term" value="P:fatty acid beta-oxidation using acyl-CoA dehydrogenase"/>
    <property type="evidence" value="ECO:0007669"/>
    <property type="project" value="TreeGrafter"/>
</dbReference>
<reference evidence="3 4" key="1">
    <citation type="submission" date="2016-10" db="EMBL/GenBank/DDBJ databases">
        <authorList>
            <person name="de Groot N.N."/>
        </authorList>
    </citation>
    <scope>NUCLEOTIDE SEQUENCE [LARGE SCALE GENOMIC DNA]</scope>
    <source>
        <strain evidence="3 4">LMG 2247</strain>
    </source>
</reference>
<dbReference type="InterPro" id="IPR009100">
    <property type="entry name" value="AcylCoA_DH/oxidase_NM_dom_sf"/>
</dbReference>
<accession>A0A1G8JFF5</accession>
<dbReference type="Gene3D" id="1.10.540.10">
    <property type="entry name" value="Acyl-CoA dehydrogenase/oxidase, N-terminal domain"/>
    <property type="match status" value="1"/>
</dbReference>
<dbReference type="SUPFAM" id="SSF56645">
    <property type="entry name" value="Acyl-CoA dehydrogenase NM domain-like"/>
    <property type="match status" value="1"/>
</dbReference>
<dbReference type="SUPFAM" id="SSF47203">
    <property type="entry name" value="Acyl-CoA dehydrogenase C-terminal domain-like"/>
    <property type="match status" value="1"/>
</dbReference>
<evidence type="ECO:0000259" key="2">
    <source>
        <dbReference type="Pfam" id="PF08028"/>
    </source>
</evidence>
<dbReference type="GO" id="GO:0016712">
    <property type="term" value="F:oxidoreductase activity, acting on paired donors, with incorporation or reduction of molecular oxygen, reduced flavin or flavoprotein as one donor, and incorporation of one atom of oxygen"/>
    <property type="evidence" value="ECO:0007669"/>
    <property type="project" value="TreeGrafter"/>
</dbReference>
<dbReference type="InterPro" id="IPR036250">
    <property type="entry name" value="AcylCo_DH-like_C"/>
</dbReference>
<dbReference type="InterPro" id="IPR013107">
    <property type="entry name" value="Acyl-CoA_DH_C"/>
</dbReference>
<dbReference type="OrthoDB" id="7316074at2"/>
<evidence type="ECO:0000313" key="3">
    <source>
        <dbReference type="EMBL" id="SDI30014.1"/>
    </source>
</evidence>
<keyword evidence="3" id="KW-0503">Monooxygenase</keyword>
<dbReference type="PANTHER" id="PTHR48083:SF19">
    <property type="entry name" value="FLAVIN-DEPENDENT MONOOXYGENASE, OXYGENASE SUBUNIT HSAA"/>
    <property type="match status" value="1"/>
</dbReference>
<dbReference type="Gene3D" id="2.40.110.10">
    <property type="entry name" value="Butyryl-CoA Dehydrogenase, subunit A, domain 2"/>
    <property type="match status" value="1"/>
</dbReference>
<dbReference type="PIRSF" id="PIRSF016578">
    <property type="entry name" value="HsaA"/>
    <property type="match status" value="1"/>
</dbReference>
<protein>
    <submittedName>
        <fullName evidence="3">Two-component flavin-dependent monooxygenase/oxygenase LndZ5</fullName>
    </submittedName>
</protein>
<name>A0A1G8JFF5_9BURK</name>
<sequence>MSEHVDQTVCEPISPEQVRTVAEKHAASAEQNRRIAPEVVEALLAQGFARYFVPQAFGGLSGPFTGLASWLRTVGTGCTSAAWCGAICAVTGRMAAYLPTQSQQVIWGNGPDVAISASFRSTGKVIPSKDGWVLSGEWHFLSGIDFSSWALLCIEPVGDEQAVRYAAVPASSYRIVDNWHTLGMRGTGSKSIVLDQVFVPAHMSFLKRDLWSGQSASAQGPRYEVSPIGADPHLFMSCALGAATAGLKTWSGNFQAEPPAGELAGIFARSSGELDAAQLLIERGCQTIDLGALPAALVARNARDASLAAELVLTAINRLFRLGGSNTHFSHNALQQRWRDVQTLTSHVGLRPEFNFAQYTRTVWSTRFAESAEPARKLERA</sequence>
<dbReference type="AlphaFoldDB" id="A0A1G8JFF5"/>
<dbReference type="EMBL" id="FNCJ01000020">
    <property type="protein sequence ID" value="SDI30014.1"/>
    <property type="molecule type" value="Genomic_DNA"/>
</dbReference>
<proteinExistence type="predicted"/>
<dbReference type="InterPro" id="IPR050741">
    <property type="entry name" value="Acyl-CoA_dehydrogenase"/>
</dbReference>
<dbReference type="PANTHER" id="PTHR48083">
    <property type="entry name" value="MEDIUM-CHAIN SPECIFIC ACYL-COA DEHYDROGENASE, MITOCHONDRIAL-RELATED"/>
    <property type="match status" value="1"/>
</dbReference>
<dbReference type="Proteomes" id="UP000199706">
    <property type="component" value="Unassembled WGS sequence"/>
</dbReference>
<dbReference type="InterPro" id="IPR046373">
    <property type="entry name" value="Acyl-CoA_Oxase/DH_mid-dom_sf"/>
</dbReference>
<keyword evidence="1" id="KW-0560">Oxidoreductase</keyword>
<dbReference type="Pfam" id="PF08028">
    <property type="entry name" value="Acyl-CoA_dh_2"/>
    <property type="match status" value="1"/>
</dbReference>
<evidence type="ECO:0000313" key="4">
    <source>
        <dbReference type="Proteomes" id="UP000199706"/>
    </source>
</evidence>